<evidence type="ECO:0000256" key="1">
    <source>
        <dbReference type="ARBA" id="ARBA00004613"/>
    </source>
</evidence>
<dbReference type="PROSITE" id="PS01186">
    <property type="entry name" value="EGF_2"/>
    <property type="match status" value="1"/>
</dbReference>
<dbReference type="InterPro" id="IPR057774">
    <property type="entry name" value="D8C_UMOD/GP2/OIT3-like"/>
</dbReference>
<dbReference type="AlphaFoldDB" id="A0AAU9XWX2"/>
<protein>
    <recommendedName>
        <fullName evidence="10">EGF-like domain-containing protein</fullName>
    </recommendedName>
</protein>
<dbReference type="FunFam" id="2.10.25.10:FF:000038">
    <property type="entry name" value="Fibrillin 2"/>
    <property type="match status" value="1"/>
</dbReference>
<evidence type="ECO:0000256" key="6">
    <source>
        <dbReference type="ARBA" id="ARBA00022837"/>
    </source>
</evidence>
<proteinExistence type="predicted"/>
<dbReference type="InterPro" id="IPR000742">
    <property type="entry name" value="EGF"/>
</dbReference>
<dbReference type="EMBL" id="CALNXJ010000067">
    <property type="protein sequence ID" value="CAH3158306.1"/>
    <property type="molecule type" value="Genomic_DNA"/>
</dbReference>
<dbReference type="InterPro" id="IPR001881">
    <property type="entry name" value="EGF-like_Ca-bd_dom"/>
</dbReference>
<gene>
    <name evidence="11" type="ORF">PMEA_00030383</name>
</gene>
<dbReference type="GO" id="GO:0005509">
    <property type="term" value="F:calcium ion binding"/>
    <property type="evidence" value="ECO:0007669"/>
    <property type="project" value="InterPro"/>
</dbReference>
<keyword evidence="12" id="KW-1185">Reference proteome</keyword>
<dbReference type="InterPro" id="IPR024731">
    <property type="entry name" value="NELL2-like_EGF"/>
</dbReference>
<dbReference type="InterPro" id="IPR018097">
    <property type="entry name" value="EGF_Ca-bd_CS"/>
</dbReference>
<feature type="domain" description="EGF-like" evidence="10">
    <location>
        <begin position="1"/>
        <end position="20"/>
    </location>
</feature>
<dbReference type="InterPro" id="IPR026823">
    <property type="entry name" value="cEGF"/>
</dbReference>
<dbReference type="PROSITE" id="PS01187">
    <property type="entry name" value="EGF_CA"/>
    <property type="match status" value="1"/>
</dbReference>
<keyword evidence="3 9" id="KW-0245">EGF-like domain</keyword>
<dbReference type="Pfam" id="PF23283">
    <property type="entry name" value="D8C_UMOD"/>
    <property type="match status" value="1"/>
</dbReference>
<evidence type="ECO:0000256" key="5">
    <source>
        <dbReference type="ARBA" id="ARBA00022737"/>
    </source>
</evidence>
<dbReference type="Gene3D" id="2.10.25.10">
    <property type="entry name" value="Laminin"/>
    <property type="match status" value="2"/>
</dbReference>
<keyword evidence="4" id="KW-0732">Signal</keyword>
<evidence type="ECO:0000313" key="12">
    <source>
        <dbReference type="Proteomes" id="UP001159428"/>
    </source>
</evidence>
<dbReference type="Pfam" id="PF12947">
    <property type="entry name" value="EGF_3"/>
    <property type="match status" value="1"/>
</dbReference>
<dbReference type="Pfam" id="PF12662">
    <property type="entry name" value="cEGF"/>
    <property type="match status" value="1"/>
</dbReference>
<evidence type="ECO:0000256" key="3">
    <source>
        <dbReference type="ARBA" id="ARBA00022536"/>
    </source>
</evidence>
<keyword evidence="6" id="KW-0106">Calcium</keyword>
<reference evidence="11 12" key="1">
    <citation type="submission" date="2022-05" db="EMBL/GenBank/DDBJ databases">
        <authorList>
            <consortium name="Genoscope - CEA"/>
            <person name="William W."/>
        </authorList>
    </citation>
    <scope>NUCLEOTIDE SEQUENCE [LARGE SCALE GENOMIC DNA]</scope>
</reference>
<comment type="caution">
    <text evidence="9">Lacks conserved residue(s) required for the propagation of feature annotation.</text>
</comment>
<accession>A0AAU9XWX2</accession>
<evidence type="ECO:0000256" key="8">
    <source>
        <dbReference type="ARBA" id="ARBA00023180"/>
    </source>
</evidence>
<feature type="non-terminal residue" evidence="11">
    <location>
        <position position="1"/>
    </location>
</feature>
<dbReference type="Proteomes" id="UP001159428">
    <property type="component" value="Unassembled WGS sequence"/>
</dbReference>
<dbReference type="PROSITE" id="PS00010">
    <property type="entry name" value="ASX_HYDROXYL"/>
    <property type="match status" value="1"/>
</dbReference>
<organism evidence="11 12">
    <name type="scientific">Pocillopora meandrina</name>
    <dbReference type="NCBI Taxonomy" id="46732"/>
    <lineage>
        <taxon>Eukaryota</taxon>
        <taxon>Metazoa</taxon>
        <taxon>Cnidaria</taxon>
        <taxon>Anthozoa</taxon>
        <taxon>Hexacorallia</taxon>
        <taxon>Scleractinia</taxon>
        <taxon>Astrocoeniina</taxon>
        <taxon>Pocilloporidae</taxon>
        <taxon>Pocillopora</taxon>
    </lineage>
</organism>
<feature type="domain" description="EGF-like" evidence="10">
    <location>
        <begin position="21"/>
        <end position="65"/>
    </location>
</feature>
<dbReference type="PANTHER" id="PTHR24039:SF28">
    <property type="entry name" value="EGF-LIKE DOMAIN-CONTAINING PROTEIN"/>
    <property type="match status" value="1"/>
</dbReference>
<dbReference type="CDD" id="cd00054">
    <property type="entry name" value="EGF_CA"/>
    <property type="match status" value="1"/>
</dbReference>
<keyword evidence="5" id="KW-0677">Repeat</keyword>
<dbReference type="SMART" id="SM00179">
    <property type="entry name" value="EGF_CA"/>
    <property type="match status" value="1"/>
</dbReference>
<evidence type="ECO:0000256" key="4">
    <source>
        <dbReference type="ARBA" id="ARBA00022729"/>
    </source>
</evidence>
<evidence type="ECO:0000259" key="10">
    <source>
        <dbReference type="PROSITE" id="PS50026"/>
    </source>
</evidence>
<dbReference type="GO" id="GO:0005576">
    <property type="term" value="C:extracellular region"/>
    <property type="evidence" value="ECO:0007669"/>
    <property type="project" value="UniProtKB-SubCell"/>
</dbReference>
<dbReference type="InterPro" id="IPR000152">
    <property type="entry name" value="EGF-type_Asp/Asn_hydroxyl_site"/>
</dbReference>
<evidence type="ECO:0000256" key="2">
    <source>
        <dbReference type="ARBA" id="ARBA00022525"/>
    </source>
</evidence>
<name>A0AAU9XWX2_9CNID</name>
<keyword evidence="7" id="KW-1015">Disulfide bond</keyword>
<sequence length="185" mass="20719">HGSHVCTCKPGYTGDGRNCTDIDECSEANADKMNNCHSKASCSNTQGSYNCSCNPKYTGDGLSCKVDPCYEYKNLSDPQRKSSYPTPLYEASCDKTLDGWYRFVGAAGTKMPTTRVAEKKCGAVYSGWLEGTHPTVEHGEVFRKVCFSYNLDCRYKIQIYVKNCSSYYIYKLHRPPCNSRYCGTD</sequence>
<keyword evidence="8" id="KW-0325">Glycoprotein</keyword>
<dbReference type="PROSITE" id="PS50026">
    <property type="entry name" value="EGF_3"/>
    <property type="match status" value="2"/>
</dbReference>
<comment type="subcellular location">
    <subcellularLocation>
        <location evidence="1">Secreted</location>
    </subcellularLocation>
</comment>
<evidence type="ECO:0000256" key="9">
    <source>
        <dbReference type="PROSITE-ProRule" id="PRU00076"/>
    </source>
</evidence>
<comment type="caution">
    <text evidence="11">The sequence shown here is derived from an EMBL/GenBank/DDBJ whole genome shotgun (WGS) entry which is preliminary data.</text>
</comment>
<dbReference type="PANTHER" id="PTHR24039">
    <property type="entry name" value="FIBRILLIN-RELATED"/>
    <property type="match status" value="1"/>
</dbReference>
<keyword evidence="2" id="KW-0964">Secreted</keyword>
<dbReference type="SUPFAM" id="SSF57196">
    <property type="entry name" value="EGF/Laminin"/>
    <property type="match status" value="1"/>
</dbReference>
<evidence type="ECO:0000313" key="11">
    <source>
        <dbReference type="EMBL" id="CAH3158306.1"/>
    </source>
</evidence>
<evidence type="ECO:0000256" key="7">
    <source>
        <dbReference type="ARBA" id="ARBA00023157"/>
    </source>
</evidence>